<organism evidence="1 2">
    <name type="scientific">Caerostris extrusa</name>
    <name type="common">Bark spider</name>
    <name type="synonym">Caerostris bankana</name>
    <dbReference type="NCBI Taxonomy" id="172846"/>
    <lineage>
        <taxon>Eukaryota</taxon>
        <taxon>Metazoa</taxon>
        <taxon>Ecdysozoa</taxon>
        <taxon>Arthropoda</taxon>
        <taxon>Chelicerata</taxon>
        <taxon>Arachnida</taxon>
        <taxon>Araneae</taxon>
        <taxon>Araneomorphae</taxon>
        <taxon>Entelegynae</taxon>
        <taxon>Araneoidea</taxon>
        <taxon>Araneidae</taxon>
        <taxon>Caerostris</taxon>
    </lineage>
</organism>
<sequence length="97" mass="11209">MQIILNALLVERIGNHNFLQANPLLERRKVRLAMSHLIPDGYSIECESIKAYHGKVCAYVHKKSCEENGYLRKTFISMDAWLLVHNHHVSTSEVQCF</sequence>
<gene>
    <name evidence="1" type="ORF">CEXT_377131</name>
</gene>
<dbReference type="AlphaFoldDB" id="A0AAV4W1D9"/>
<name>A0AAV4W1D9_CAEEX</name>
<proteinExistence type="predicted"/>
<reference evidence="1 2" key="1">
    <citation type="submission" date="2021-06" db="EMBL/GenBank/DDBJ databases">
        <title>Caerostris extrusa draft genome.</title>
        <authorList>
            <person name="Kono N."/>
            <person name="Arakawa K."/>
        </authorList>
    </citation>
    <scope>NUCLEOTIDE SEQUENCE [LARGE SCALE GENOMIC DNA]</scope>
</reference>
<accession>A0AAV4W1D9</accession>
<protein>
    <submittedName>
        <fullName evidence="1">Uncharacterized protein</fullName>
    </submittedName>
</protein>
<keyword evidence="2" id="KW-1185">Reference proteome</keyword>
<evidence type="ECO:0000313" key="2">
    <source>
        <dbReference type="Proteomes" id="UP001054945"/>
    </source>
</evidence>
<dbReference type="Proteomes" id="UP001054945">
    <property type="component" value="Unassembled WGS sequence"/>
</dbReference>
<evidence type="ECO:0000313" key="1">
    <source>
        <dbReference type="EMBL" id="GIY76223.1"/>
    </source>
</evidence>
<dbReference type="EMBL" id="BPLR01015450">
    <property type="protein sequence ID" value="GIY76223.1"/>
    <property type="molecule type" value="Genomic_DNA"/>
</dbReference>
<comment type="caution">
    <text evidence="1">The sequence shown here is derived from an EMBL/GenBank/DDBJ whole genome shotgun (WGS) entry which is preliminary data.</text>
</comment>